<proteinExistence type="predicted"/>
<name>F8N5J7_9BACT</name>
<organism evidence="2 3">
    <name type="scientific">Hallella multisaccharivorax DSM 17128</name>
    <dbReference type="NCBI Taxonomy" id="688246"/>
    <lineage>
        <taxon>Bacteria</taxon>
        <taxon>Pseudomonadati</taxon>
        <taxon>Bacteroidota</taxon>
        <taxon>Bacteroidia</taxon>
        <taxon>Bacteroidales</taxon>
        <taxon>Prevotellaceae</taxon>
        <taxon>Hallella</taxon>
    </lineage>
</organism>
<evidence type="ECO:0000256" key="1">
    <source>
        <dbReference type="SAM" id="Phobius"/>
    </source>
</evidence>
<dbReference type="HOGENOM" id="CLU_106177_0_0_10"/>
<dbReference type="Proteomes" id="UP000002772">
    <property type="component" value="Unassembled WGS sequence"/>
</dbReference>
<protein>
    <submittedName>
        <fullName evidence="2">Uncharacterized protein</fullName>
    </submittedName>
</protein>
<feature type="transmembrane region" description="Helical" evidence="1">
    <location>
        <begin position="7"/>
        <end position="28"/>
    </location>
</feature>
<feature type="transmembrane region" description="Helical" evidence="1">
    <location>
        <begin position="181"/>
        <end position="202"/>
    </location>
</feature>
<dbReference type="EMBL" id="GL945017">
    <property type="protein sequence ID" value="EGN58155.1"/>
    <property type="molecule type" value="Genomic_DNA"/>
</dbReference>
<evidence type="ECO:0000313" key="3">
    <source>
        <dbReference type="Proteomes" id="UP000002772"/>
    </source>
</evidence>
<keyword evidence="1" id="KW-0472">Membrane</keyword>
<evidence type="ECO:0000313" key="2">
    <source>
        <dbReference type="EMBL" id="EGN58155.1"/>
    </source>
</evidence>
<dbReference type="RefSeq" id="WP_007576177.1">
    <property type="nucleotide sequence ID" value="NZ_BPTS01000002.1"/>
</dbReference>
<dbReference type="AlphaFoldDB" id="F8N5J7"/>
<accession>F8N5J7</accession>
<feature type="transmembrane region" description="Helical" evidence="1">
    <location>
        <begin position="48"/>
        <end position="72"/>
    </location>
</feature>
<keyword evidence="3" id="KW-1185">Reference proteome</keyword>
<feature type="transmembrane region" description="Helical" evidence="1">
    <location>
        <begin position="102"/>
        <end position="122"/>
    </location>
</feature>
<sequence>MIRKIWLYRAVMGIVAAYVVVALGSWVWSAAMPSSSIRPLLSDSGIRWFFGTFTNNLAQPVLVWVILLGIALGTSRECGLWKVIGKLATSCHAISILERRGLWAALELIAVEAAVMALLIFPRHAILLSVTGDIFPSSFSESLVAVISFMILTASITFGLFSGNIHNYRGAVASALKGGSVLKIVLCLYVLIAELIAIIGYIF</sequence>
<gene>
    <name evidence="2" type="ORF">Premu_2809</name>
</gene>
<keyword evidence="1" id="KW-1133">Transmembrane helix</keyword>
<dbReference type="OrthoDB" id="1111220at2"/>
<feature type="transmembrane region" description="Helical" evidence="1">
    <location>
        <begin position="142"/>
        <end position="161"/>
    </location>
</feature>
<keyword evidence="1" id="KW-0812">Transmembrane</keyword>
<dbReference type="STRING" id="688246.Premu_2809"/>
<dbReference type="eggNOG" id="COG2978">
    <property type="taxonomic scope" value="Bacteria"/>
</dbReference>
<reference evidence="3" key="1">
    <citation type="journal article" date="2011" name="Stand. Genomic Sci.">
        <title>Non-contiguous finished genome sequence of the opportunistic oral pathogen Prevotella multisaccharivorax type strain (PPPA20).</title>
        <authorList>
            <person name="Pati A."/>
            <person name="Gronow S."/>
            <person name="Lu M."/>
            <person name="Lapidus A."/>
            <person name="Nolan M."/>
            <person name="Lucas S."/>
            <person name="Hammon N."/>
            <person name="Deshpande S."/>
            <person name="Cheng J.F."/>
            <person name="Tapia R."/>
            <person name="Han C."/>
            <person name="Goodwin L."/>
            <person name="Pitluck S."/>
            <person name="Liolios K."/>
            <person name="Pagani I."/>
            <person name="Mavromatis K."/>
            <person name="Mikhailova N."/>
            <person name="Huntemann M."/>
            <person name="Chen A."/>
            <person name="Palaniappan K."/>
            <person name="Land M."/>
            <person name="Hauser L."/>
            <person name="Detter J.C."/>
            <person name="Brambilla E.M."/>
            <person name="Rohde M."/>
            <person name="Goker M."/>
            <person name="Woyke T."/>
            <person name="Bristow J."/>
            <person name="Eisen J.A."/>
            <person name="Markowitz V."/>
            <person name="Hugenholtz P."/>
            <person name="Kyrpides N.C."/>
            <person name="Klenk H.P."/>
            <person name="Ivanova N."/>
        </authorList>
    </citation>
    <scope>NUCLEOTIDE SEQUENCE [LARGE SCALE GENOMIC DNA]</scope>
    <source>
        <strain evidence="3">DSM 17128</strain>
    </source>
</reference>